<organism evidence="2 3">
    <name type="scientific">Anaerosporomusa subterranea</name>
    <dbReference type="NCBI Taxonomy" id="1794912"/>
    <lineage>
        <taxon>Bacteria</taxon>
        <taxon>Bacillati</taxon>
        <taxon>Bacillota</taxon>
        <taxon>Negativicutes</taxon>
        <taxon>Acetonemataceae</taxon>
        <taxon>Anaerosporomusa</taxon>
    </lineage>
</organism>
<protein>
    <recommendedName>
        <fullName evidence="1">Smr domain-containing protein</fullName>
    </recommendedName>
</protein>
<dbReference type="SUPFAM" id="SSF160443">
    <property type="entry name" value="SMR domain-like"/>
    <property type="match status" value="1"/>
</dbReference>
<dbReference type="Gene3D" id="3.30.1370.110">
    <property type="match status" value="1"/>
</dbReference>
<dbReference type="Pfam" id="PF01713">
    <property type="entry name" value="Smr"/>
    <property type="match status" value="1"/>
</dbReference>
<feature type="domain" description="Smr" evidence="1">
    <location>
        <begin position="13"/>
        <end position="62"/>
    </location>
</feature>
<reference evidence="2 3" key="1">
    <citation type="submission" date="2016-02" db="EMBL/GenBank/DDBJ databases">
        <title>Anaerosporomusa subterraneum gen. nov., sp. nov., a spore-forming obligate anaerobe isolated from saprolite.</title>
        <authorList>
            <person name="Choi J.K."/>
            <person name="Shah M."/>
            <person name="Yee N."/>
        </authorList>
    </citation>
    <scope>NUCLEOTIDE SEQUENCE [LARGE SCALE GENOMIC DNA]</scope>
    <source>
        <strain evidence="2 3">RU4</strain>
    </source>
</reference>
<gene>
    <name evidence="2" type="ORF">AXX12_07470</name>
</gene>
<accession>A0A154BR13</accession>
<dbReference type="EMBL" id="LSGP01000017">
    <property type="protein sequence ID" value="KYZ76270.1"/>
    <property type="molecule type" value="Genomic_DNA"/>
</dbReference>
<keyword evidence="3" id="KW-1185">Reference proteome</keyword>
<comment type="caution">
    <text evidence="2">The sequence shown here is derived from an EMBL/GenBank/DDBJ whole genome shotgun (WGS) entry which is preliminary data.</text>
</comment>
<name>A0A154BR13_ANASB</name>
<evidence type="ECO:0000313" key="2">
    <source>
        <dbReference type="EMBL" id="KYZ76270.1"/>
    </source>
</evidence>
<proteinExistence type="predicted"/>
<dbReference type="AlphaFoldDB" id="A0A154BR13"/>
<dbReference type="RefSeq" id="WP_066241432.1">
    <property type="nucleotide sequence ID" value="NZ_LSGP01000017.1"/>
</dbReference>
<evidence type="ECO:0000313" key="3">
    <source>
        <dbReference type="Proteomes" id="UP000076268"/>
    </source>
</evidence>
<dbReference type="OrthoDB" id="5432142at2"/>
<dbReference type="Proteomes" id="UP000076268">
    <property type="component" value="Unassembled WGS sequence"/>
</dbReference>
<sequence>MVKIINLEAGMPTVEQAQVRLLSEIRRARAERATAVKIIHGYGSSGVGGKLRTAMRSYLAQLRRGGKVGCYVAGEDWSVFHSEARELLSSCPELKRDRDLELGNPGITIALL</sequence>
<dbReference type="PROSITE" id="PS50890">
    <property type="entry name" value="PUA"/>
    <property type="match status" value="1"/>
</dbReference>
<dbReference type="InterPro" id="IPR036063">
    <property type="entry name" value="Smr_dom_sf"/>
</dbReference>
<dbReference type="InterPro" id="IPR002625">
    <property type="entry name" value="Smr_dom"/>
</dbReference>
<evidence type="ECO:0000259" key="1">
    <source>
        <dbReference type="Pfam" id="PF01713"/>
    </source>
</evidence>